<evidence type="ECO:0000256" key="1">
    <source>
        <dbReference type="SAM" id="MobiDB-lite"/>
    </source>
</evidence>
<dbReference type="Proteomes" id="UP000807159">
    <property type="component" value="Chromosome 4"/>
</dbReference>
<sequence>MQLGLGDGAFATYGEVVFVHQHIQHPADKENGNSGPASSDQIPGFGWSSGEVKRKRAIYSAKSNHKLCVPGFGWFSGEVLPWNDGTNGLTTASPSYKTICFDVDMQG</sequence>
<comment type="caution">
    <text evidence="2">The sequence shown here is derived from an EMBL/GenBank/DDBJ whole genome shotgun (WGS) entry which is preliminary data.</text>
</comment>
<evidence type="ECO:0000313" key="2">
    <source>
        <dbReference type="EMBL" id="KAH8509923.1"/>
    </source>
</evidence>
<protein>
    <submittedName>
        <fullName evidence="2">Uncharacterized protein</fullName>
    </submittedName>
</protein>
<dbReference type="AlphaFoldDB" id="A0A8T2YXQ5"/>
<gene>
    <name evidence="2" type="ORF">H0E87_007730</name>
</gene>
<evidence type="ECO:0000313" key="3">
    <source>
        <dbReference type="Proteomes" id="UP000807159"/>
    </source>
</evidence>
<keyword evidence="3" id="KW-1185">Reference proteome</keyword>
<proteinExistence type="predicted"/>
<organism evidence="2 3">
    <name type="scientific">Populus deltoides</name>
    <name type="common">Eastern poplar</name>
    <name type="synonym">Eastern cottonwood</name>
    <dbReference type="NCBI Taxonomy" id="3696"/>
    <lineage>
        <taxon>Eukaryota</taxon>
        <taxon>Viridiplantae</taxon>
        <taxon>Streptophyta</taxon>
        <taxon>Embryophyta</taxon>
        <taxon>Tracheophyta</taxon>
        <taxon>Spermatophyta</taxon>
        <taxon>Magnoliopsida</taxon>
        <taxon>eudicotyledons</taxon>
        <taxon>Gunneridae</taxon>
        <taxon>Pentapetalae</taxon>
        <taxon>rosids</taxon>
        <taxon>fabids</taxon>
        <taxon>Malpighiales</taxon>
        <taxon>Salicaceae</taxon>
        <taxon>Saliceae</taxon>
        <taxon>Populus</taxon>
    </lineage>
</organism>
<accession>A0A8T2YXQ5</accession>
<name>A0A8T2YXQ5_POPDE</name>
<reference evidence="2" key="1">
    <citation type="journal article" date="2021" name="J. Hered.">
        <title>Genome Assembly of Salicaceae Populus deltoides (Eastern Cottonwood) I-69 Based on Nanopore Sequencing and Hi-C Technologies.</title>
        <authorList>
            <person name="Bai S."/>
            <person name="Wu H."/>
            <person name="Zhang J."/>
            <person name="Pan Z."/>
            <person name="Zhao W."/>
            <person name="Li Z."/>
            <person name="Tong C."/>
        </authorList>
    </citation>
    <scope>NUCLEOTIDE SEQUENCE</scope>
    <source>
        <tissue evidence="2">Leaf</tissue>
    </source>
</reference>
<feature type="compositionally biased region" description="Polar residues" evidence="1">
    <location>
        <begin position="32"/>
        <end position="41"/>
    </location>
</feature>
<feature type="region of interest" description="Disordered" evidence="1">
    <location>
        <begin position="24"/>
        <end position="48"/>
    </location>
</feature>
<dbReference type="EMBL" id="JACEGQ020000004">
    <property type="protein sequence ID" value="KAH8509923.1"/>
    <property type="molecule type" value="Genomic_DNA"/>
</dbReference>